<evidence type="ECO:0000313" key="3">
    <source>
        <dbReference type="Proteomes" id="UP000243524"/>
    </source>
</evidence>
<gene>
    <name evidence="2" type="ORF">CEY16_10490</name>
</gene>
<keyword evidence="1" id="KW-0472">Membrane</keyword>
<keyword evidence="1" id="KW-0812">Transmembrane</keyword>
<accession>A0A2I0QT62</accession>
<dbReference type="OrthoDB" id="2647991at2"/>
<sequence>MSESMLNTLAGLSGIAFAAVGMIITYVIFKKVGKKKRWFDERNQFVTNYAKALSWNVTLVSMMIAWCVVIIFDGISFAFFLLTALYLVHCISLLFTGMVASKKA</sequence>
<evidence type="ECO:0000256" key="1">
    <source>
        <dbReference type="SAM" id="Phobius"/>
    </source>
</evidence>
<feature type="transmembrane region" description="Helical" evidence="1">
    <location>
        <begin position="49"/>
        <end position="72"/>
    </location>
</feature>
<dbReference type="Proteomes" id="UP000243524">
    <property type="component" value="Unassembled WGS sequence"/>
</dbReference>
<feature type="transmembrane region" description="Helical" evidence="1">
    <location>
        <begin position="78"/>
        <end position="100"/>
    </location>
</feature>
<protein>
    <submittedName>
        <fullName evidence="2">DUF2178 domain-containing protein</fullName>
    </submittedName>
</protein>
<dbReference type="EMBL" id="PJNH01000003">
    <property type="protein sequence ID" value="PKR77532.1"/>
    <property type="molecule type" value="Genomic_DNA"/>
</dbReference>
<reference evidence="2 3" key="1">
    <citation type="submission" date="2017-06" db="EMBL/GenBank/DDBJ databases">
        <title>the draft geome sequence of Illustriluteabacillus marina B3227.</title>
        <authorList>
            <person name="He R.-H."/>
            <person name="Du Z.-J."/>
        </authorList>
    </citation>
    <scope>NUCLEOTIDE SEQUENCE [LARGE SCALE GENOMIC DNA]</scope>
    <source>
        <strain evidence="2 3">B3227</strain>
    </source>
</reference>
<proteinExistence type="predicted"/>
<feature type="transmembrane region" description="Helical" evidence="1">
    <location>
        <begin position="6"/>
        <end position="29"/>
    </location>
</feature>
<organism evidence="2 3">
    <name type="scientific">Halalkalibacillus sediminis</name>
    <dbReference type="NCBI Taxonomy" id="2018042"/>
    <lineage>
        <taxon>Bacteria</taxon>
        <taxon>Bacillati</taxon>
        <taxon>Bacillota</taxon>
        <taxon>Bacilli</taxon>
        <taxon>Bacillales</taxon>
        <taxon>Bacillaceae</taxon>
        <taxon>Halalkalibacillus</taxon>
    </lineage>
</organism>
<name>A0A2I0QT62_9BACI</name>
<dbReference type="AlphaFoldDB" id="A0A2I0QT62"/>
<comment type="caution">
    <text evidence="2">The sequence shown here is derived from an EMBL/GenBank/DDBJ whole genome shotgun (WGS) entry which is preliminary data.</text>
</comment>
<dbReference type="RefSeq" id="WP_101332360.1">
    <property type="nucleotide sequence ID" value="NZ_PJNH01000003.1"/>
</dbReference>
<keyword evidence="3" id="KW-1185">Reference proteome</keyword>
<evidence type="ECO:0000313" key="2">
    <source>
        <dbReference type="EMBL" id="PKR77532.1"/>
    </source>
</evidence>
<keyword evidence="1" id="KW-1133">Transmembrane helix</keyword>